<dbReference type="Proteomes" id="UP001489004">
    <property type="component" value="Unassembled WGS sequence"/>
</dbReference>
<accession>A0AAW1P6W1</accession>
<feature type="region of interest" description="Disordered" evidence="1">
    <location>
        <begin position="394"/>
        <end position="428"/>
    </location>
</feature>
<protein>
    <submittedName>
        <fullName evidence="2">Uncharacterized protein</fullName>
    </submittedName>
</protein>
<keyword evidence="3" id="KW-1185">Reference proteome</keyword>
<feature type="region of interest" description="Disordered" evidence="1">
    <location>
        <begin position="32"/>
        <end position="73"/>
    </location>
</feature>
<evidence type="ECO:0000256" key="1">
    <source>
        <dbReference type="SAM" id="MobiDB-lite"/>
    </source>
</evidence>
<dbReference type="PANTHER" id="PTHR33667">
    <property type="entry name" value="SI:DKEY-57N24.6"/>
    <property type="match status" value="1"/>
</dbReference>
<reference evidence="2 3" key="1">
    <citation type="journal article" date="2024" name="Nat. Commun.">
        <title>Phylogenomics reveals the evolutionary origins of lichenization in chlorophyte algae.</title>
        <authorList>
            <person name="Puginier C."/>
            <person name="Libourel C."/>
            <person name="Otte J."/>
            <person name="Skaloud P."/>
            <person name="Haon M."/>
            <person name="Grisel S."/>
            <person name="Petersen M."/>
            <person name="Berrin J.G."/>
            <person name="Delaux P.M."/>
            <person name="Dal Grande F."/>
            <person name="Keller J."/>
        </authorList>
    </citation>
    <scope>NUCLEOTIDE SEQUENCE [LARGE SCALE GENOMIC DNA]</scope>
    <source>
        <strain evidence="2 3">SAG 2043</strain>
    </source>
</reference>
<evidence type="ECO:0000313" key="3">
    <source>
        <dbReference type="Proteomes" id="UP001489004"/>
    </source>
</evidence>
<name>A0AAW1P6W1_9CHLO</name>
<feature type="region of interest" description="Disordered" evidence="1">
    <location>
        <begin position="187"/>
        <end position="272"/>
    </location>
</feature>
<proteinExistence type="predicted"/>
<evidence type="ECO:0000313" key="2">
    <source>
        <dbReference type="EMBL" id="KAK9808931.1"/>
    </source>
</evidence>
<feature type="compositionally biased region" description="Low complexity" evidence="1">
    <location>
        <begin position="50"/>
        <end position="63"/>
    </location>
</feature>
<feature type="compositionally biased region" description="Polar residues" evidence="1">
    <location>
        <begin position="406"/>
        <end position="415"/>
    </location>
</feature>
<dbReference type="PANTHER" id="PTHR33667:SF7">
    <property type="entry name" value="RIKEN CDNA 1810020O05 GENE"/>
    <property type="match status" value="1"/>
</dbReference>
<sequence>MSLTKCWPTKGAAMPSEMAAFEAVTLQLEVMTSPQAAEPDPKDSKKGSVKAKAAAAAAAEAQPATPPEPSRPCRLLPPALAHKLKPVVITPVKVARLPDAPATKQLLDTKCHPIMLRYKLPWEAAQRSHAAQVLPWMDAAAPDEAATRKIIFHTSDVVLAGMLDGPALLQQCREGIVTFEVHDRDSVPEQTLIPGPPAPGTQKSIATPQSRPGSAKGSAANSVAPSTAASPRVSGTPRATASPRTTGEAPAVPRSPAQPKPSSTAQSLQAQAVVQAQQAQQAAQSAAAEGQAGPNKDEFVCGLEWNSRPGRYMQAGSTFKAVVRAAVPLTQDAPPAASAALTSDAVAAESAAPAPAANQPYSRAVFLFDYADGELFHLLEDTLRQQNAKVLKVGREARPTRRRHSIASSTTTGTDFGSPRPASSAGRSVIGEDVPLTLQILQSLSTYRLSEAEASSPSLDLLTGFHMVDGKERMILIEGLAEGAGMQQINGIRMQALHDPQPKGCGGRGRQILYNPDIRYPSRLYAALGVSLWIIKLRAPLAQIQGEAGTYATGKVRPDCVEGIRRLVGIHAMQWARQLDLLQLYPTREMLGLVDKKFGGELTKQDVLGMDRASIVDHHLTTSRGGPLTASTLHPGASPNIAGKSGAQTHVQVGVVREPLDCRNAEYLLARAQADAFRAQQDWHAQNLQHLQQTQVEKHTIREMWASWNPQRAAAQELEAVVQAGQLSLQDTILARTRKPPEPRPGAVSPEEARARHWYPHSQQFTWPAPRDRELYNRHPHRPSDAQIQELAEPWQEAWHNTAAELHNSLDIARPFHTIMPPPALLGHDPEFFKSMHLVGSGLEQEKEDARRKQEQAWQEKVVVQDINFHATLPVRSKPGQLDRVEPLLKDEPRKRAFQKTYMPPAPYSMFVEEMYTGARDASASAIHKTATDGLTSKQEFQRFISMNKSQVSKPGFCQAWSHGRLDGKKRATRKG</sequence>
<feature type="compositionally biased region" description="Polar residues" evidence="1">
    <location>
        <begin position="219"/>
        <end position="229"/>
    </location>
</feature>
<gene>
    <name evidence="2" type="ORF">WJX72_006568</name>
</gene>
<comment type="caution">
    <text evidence="2">The sequence shown here is derived from an EMBL/GenBank/DDBJ whole genome shotgun (WGS) entry which is preliminary data.</text>
</comment>
<organism evidence="2 3">
    <name type="scientific">[Myrmecia] bisecta</name>
    <dbReference type="NCBI Taxonomy" id="41462"/>
    <lineage>
        <taxon>Eukaryota</taxon>
        <taxon>Viridiplantae</taxon>
        <taxon>Chlorophyta</taxon>
        <taxon>core chlorophytes</taxon>
        <taxon>Trebouxiophyceae</taxon>
        <taxon>Trebouxiales</taxon>
        <taxon>Trebouxiaceae</taxon>
        <taxon>Myrmecia</taxon>
    </lineage>
</organism>
<dbReference type="EMBL" id="JALJOR010000011">
    <property type="protein sequence ID" value="KAK9808931.1"/>
    <property type="molecule type" value="Genomic_DNA"/>
</dbReference>
<feature type="compositionally biased region" description="Polar residues" evidence="1">
    <location>
        <begin position="201"/>
        <end position="212"/>
    </location>
</feature>
<dbReference type="AlphaFoldDB" id="A0AAW1P6W1"/>